<dbReference type="PROSITE" id="PS00463">
    <property type="entry name" value="ZN2_CY6_FUNGAL_1"/>
    <property type="match status" value="1"/>
</dbReference>
<dbReference type="InterPro" id="IPR036047">
    <property type="entry name" value="F-box-like_dom_sf"/>
</dbReference>
<keyword evidence="1" id="KW-0479">Metal-binding</keyword>
<feature type="compositionally biased region" description="Pro residues" evidence="5">
    <location>
        <begin position="386"/>
        <end position="403"/>
    </location>
</feature>
<evidence type="ECO:0000259" key="6">
    <source>
        <dbReference type="PROSITE" id="PS50048"/>
    </source>
</evidence>
<reference evidence="8 9" key="1">
    <citation type="journal article" date="2024" name="Commun. Biol.">
        <title>Comparative genomic analysis of thermophilic fungi reveals convergent evolutionary adaptations and gene losses.</title>
        <authorList>
            <person name="Steindorff A.S."/>
            <person name="Aguilar-Pontes M.V."/>
            <person name="Robinson A.J."/>
            <person name="Andreopoulos B."/>
            <person name="LaButti K."/>
            <person name="Kuo A."/>
            <person name="Mondo S."/>
            <person name="Riley R."/>
            <person name="Otillar R."/>
            <person name="Haridas S."/>
            <person name="Lipzen A."/>
            <person name="Grimwood J."/>
            <person name="Schmutz J."/>
            <person name="Clum A."/>
            <person name="Reid I.D."/>
            <person name="Moisan M.C."/>
            <person name="Butler G."/>
            <person name="Nguyen T.T.M."/>
            <person name="Dewar K."/>
            <person name="Conant G."/>
            <person name="Drula E."/>
            <person name="Henrissat B."/>
            <person name="Hansel C."/>
            <person name="Singer S."/>
            <person name="Hutchinson M.I."/>
            <person name="de Vries R.P."/>
            <person name="Natvig D.O."/>
            <person name="Powell A.J."/>
            <person name="Tsang A."/>
            <person name="Grigoriev I.V."/>
        </authorList>
    </citation>
    <scope>NUCLEOTIDE SEQUENCE [LARGE SCALE GENOMIC DNA]</scope>
    <source>
        <strain evidence="8 9">CBS 620.91</strain>
    </source>
</reference>
<feature type="compositionally biased region" description="Gly residues" evidence="5">
    <location>
        <begin position="152"/>
        <end position="163"/>
    </location>
</feature>
<feature type="compositionally biased region" description="Basic residues" evidence="5">
    <location>
        <begin position="124"/>
        <end position="135"/>
    </location>
</feature>
<feature type="compositionally biased region" description="Polar residues" evidence="5">
    <location>
        <begin position="170"/>
        <end position="189"/>
    </location>
</feature>
<evidence type="ECO:0000256" key="2">
    <source>
        <dbReference type="ARBA" id="ARBA00023015"/>
    </source>
</evidence>
<dbReference type="PROSITE" id="PS50048">
    <property type="entry name" value="ZN2_CY6_FUNGAL_2"/>
    <property type="match status" value="1"/>
</dbReference>
<feature type="compositionally biased region" description="Low complexity" evidence="5">
    <location>
        <begin position="827"/>
        <end position="861"/>
    </location>
</feature>
<dbReference type="PANTHER" id="PTHR47424:SF5">
    <property type="entry name" value="ZN(II)2CYS6 TRANSCRIPTION FACTOR (EUROFUNG)"/>
    <property type="match status" value="1"/>
</dbReference>
<evidence type="ECO:0000259" key="7">
    <source>
        <dbReference type="PROSITE" id="PS50181"/>
    </source>
</evidence>
<evidence type="ECO:0000313" key="9">
    <source>
        <dbReference type="Proteomes" id="UP001583172"/>
    </source>
</evidence>
<accession>A0ABR3VFM6</accession>
<dbReference type="InterPro" id="IPR036864">
    <property type="entry name" value="Zn2-C6_fun-type_DNA-bd_sf"/>
</dbReference>
<dbReference type="EMBL" id="JAZGSY010000110">
    <property type="protein sequence ID" value="KAL1840502.1"/>
    <property type="molecule type" value="Genomic_DNA"/>
</dbReference>
<feature type="domain" description="F-box" evidence="7">
    <location>
        <begin position="985"/>
        <end position="1031"/>
    </location>
</feature>
<feature type="region of interest" description="Disordered" evidence="5">
    <location>
        <begin position="1154"/>
        <end position="1214"/>
    </location>
</feature>
<evidence type="ECO:0000256" key="5">
    <source>
        <dbReference type="SAM" id="MobiDB-lite"/>
    </source>
</evidence>
<dbReference type="Gene3D" id="4.10.240.10">
    <property type="entry name" value="Zn(2)-C6 fungal-type DNA-binding domain"/>
    <property type="match status" value="1"/>
</dbReference>
<dbReference type="InterPro" id="IPR007219">
    <property type="entry name" value="XnlR_reg_dom"/>
</dbReference>
<feature type="region of interest" description="Disordered" evidence="5">
    <location>
        <begin position="364"/>
        <end position="405"/>
    </location>
</feature>
<gene>
    <name evidence="8" type="ORF">VTJ49DRAFT_415</name>
</gene>
<dbReference type="InterPro" id="IPR051127">
    <property type="entry name" value="Fungal_SecMet_Regulators"/>
</dbReference>
<keyword evidence="3" id="KW-0804">Transcription</keyword>
<evidence type="ECO:0000313" key="8">
    <source>
        <dbReference type="EMBL" id="KAL1840502.1"/>
    </source>
</evidence>
<feature type="compositionally biased region" description="Basic and acidic residues" evidence="5">
    <location>
        <begin position="961"/>
        <end position="982"/>
    </location>
</feature>
<dbReference type="CDD" id="cd12148">
    <property type="entry name" value="fungal_TF_MHR"/>
    <property type="match status" value="1"/>
</dbReference>
<dbReference type="PROSITE" id="PS50181">
    <property type="entry name" value="FBOX"/>
    <property type="match status" value="1"/>
</dbReference>
<evidence type="ECO:0000256" key="4">
    <source>
        <dbReference type="ARBA" id="ARBA00023242"/>
    </source>
</evidence>
<feature type="region of interest" description="Disordered" evidence="5">
    <location>
        <begin position="936"/>
        <end position="986"/>
    </location>
</feature>
<feature type="region of interest" description="Disordered" evidence="5">
    <location>
        <begin position="17"/>
        <end position="216"/>
    </location>
</feature>
<name>A0ABR3VFM6_HUMIN</name>
<feature type="region of interest" description="Disordered" evidence="5">
    <location>
        <begin position="820"/>
        <end position="884"/>
    </location>
</feature>
<feature type="compositionally biased region" description="Low complexity" evidence="5">
    <location>
        <begin position="20"/>
        <end position="31"/>
    </location>
</feature>
<evidence type="ECO:0000256" key="3">
    <source>
        <dbReference type="ARBA" id="ARBA00023163"/>
    </source>
</evidence>
<comment type="caution">
    <text evidence="8">The sequence shown here is derived from an EMBL/GenBank/DDBJ whole genome shotgun (WGS) entry which is preliminary data.</text>
</comment>
<dbReference type="PANTHER" id="PTHR47424">
    <property type="entry name" value="REGULATORY PROTEIN GAL4"/>
    <property type="match status" value="1"/>
</dbReference>
<dbReference type="CDD" id="cd09917">
    <property type="entry name" value="F-box_SF"/>
    <property type="match status" value="1"/>
</dbReference>
<evidence type="ECO:0000256" key="1">
    <source>
        <dbReference type="ARBA" id="ARBA00022723"/>
    </source>
</evidence>
<dbReference type="SUPFAM" id="SSF81383">
    <property type="entry name" value="F-box domain"/>
    <property type="match status" value="1"/>
</dbReference>
<feature type="compositionally biased region" description="Low complexity" evidence="5">
    <location>
        <begin position="311"/>
        <end position="329"/>
    </location>
</feature>
<dbReference type="Pfam" id="PF00646">
    <property type="entry name" value="F-box"/>
    <property type="match status" value="1"/>
</dbReference>
<dbReference type="SMART" id="SM00906">
    <property type="entry name" value="Fungal_trans"/>
    <property type="match status" value="1"/>
</dbReference>
<keyword evidence="4" id="KW-0539">Nucleus</keyword>
<dbReference type="Pfam" id="PF04082">
    <property type="entry name" value="Fungal_trans"/>
    <property type="match status" value="1"/>
</dbReference>
<keyword evidence="2" id="KW-0805">Transcription regulation</keyword>
<dbReference type="InterPro" id="IPR001138">
    <property type="entry name" value="Zn2Cys6_DnaBD"/>
</dbReference>
<keyword evidence="9" id="KW-1185">Reference proteome</keyword>
<evidence type="ECO:0008006" key="10">
    <source>
        <dbReference type="Google" id="ProtNLM"/>
    </source>
</evidence>
<dbReference type="InterPro" id="IPR001810">
    <property type="entry name" value="F-box_dom"/>
</dbReference>
<dbReference type="SMART" id="SM00066">
    <property type="entry name" value="GAL4"/>
    <property type="match status" value="1"/>
</dbReference>
<dbReference type="Pfam" id="PF00172">
    <property type="entry name" value="Zn_clus"/>
    <property type="match status" value="1"/>
</dbReference>
<feature type="compositionally biased region" description="Low complexity" evidence="5">
    <location>
        <begin position="1197"/>
        <end position="1207"/>
    </location>
</feature>
<dbReference type="SMART" id="SM00256">
    <property type="entry name" value="FBOX"/>
    <property type="match status" value="2"/>
</dbReference>
<feature type="region of interest" description="Disordered" evidence="5">
    <location>
        <begin position="299"/>
        <end position="337"/>
    </location>
</feature>
<protein>
    <recommendedName>
        <fullName evidence="10">Casein kinase II subunit beta</fullName>
    </recommendedName>
</protein>
<feature type="compositionally biased region" description="Low complexity" evidence="5">
    <location>
        <begin position="82"/>
        <end position="105"/>
    </location>
</feature>
<feature type="domain" description="Zn(2)-C6 fungal-type" evidence="6">
    <location>
        <begin position="224"/>
        <end position="253"/>
    </location>
</feature>
<proteinExistence type="predicted"/>
<dbReference type="SUPFAM" id="SSF57701">
    <property type="entry name" value="Zn2/Cys6 DNA-binding domain"/>
    <property type="match status" value="1"/>
</dbReference>
<dbReference type="CDD" id="cd00067">
    <property type="entry name" value="GAL4"/>
    <property type="match status" value="1"/>
</dbReference>
<organism evidence="8 9">
    <name type="scientific">Humicola insolens</name>
    <name type="common">Soft-rot fungus</name>
    <dbReference type="NCBI Taxonomy" id="85995"/>
    <lineage>
        <taxon>Eukaryota</taxon>
        <taxon>Fungi</taxon>
        <taxon>Dikarya</taxon>
        <taxon>Ascomycota</taxon>
        <taxon>Pezizomycotina</taxon>
        <taxon>Sordariomycetes</taxon>
        <taxon>Sordariomycetidae</taxon>
        <taxon>Sordariales</taxon>
        <taxon>Chaetomiaceae</taxon>
        <taxon>Mycothermus</taxon>
    </lineage>
</organism>
<sequence>MDQLETQVSDLRSFLGTTTAAPQAPDVVQVVSPHDVASPYSPGPLRASSHSSLSAPGDNSAPHQQRQQQQQHHHHHQHEQQHGQQQGHGHQLHVQQQQQQQQQQQHHYHQTHQQHQQQPLRSIQHQHHSLLHHHPQSPPLNGHQHQQPPGAGTIGIIGGGHGGNATAPTNVSAAPTAASITGSNGSPSTPGVGGAGAAKRRAEETEEGPVKQQRSKRNRYISIACNECKRRKIKCNGQTPCQRCGHLNLQCLYAPNCCSNFKDSEEFRQMAEQVKHLQEQVESLVSSMNTLRQETARLAPLHDRVLPPPTSSGATPSPSPSTGHHQQQSRPSLPFRAPSFFSGPTSLSFTVDVAKNTLHNMGYSAAAEGSGDGSDETGAPRETSPNPSPLLAPVRPNPPPPSLADPIWEFDEPEMMHLLRLYQEEIDAMYPVATIGSIVEHIRWLSNWMETTRRTGVAPDPGLDQVVLDPKTLLLKIVMCCALVVAEHGHSEKAVRVYDSIQPIVDKMLMSSPADVTQLSFLGLCAGYRFLSSDEVLAWRTVGQVARLCLELGLHRREGLQKIADPQVRRDALHTFWSAYVLDRRWSFHTGLPFVCHDDKIDPKLPLPEGYPFLTAMIGYSRVAAKIWRLVDYFEPAVIRELKPHDFEERDREILDWYESVPAEVRTDPSAGDQLRLPSGRHDLQRLRIWTWLRLTQVRIWLYTPVLHSATSIAENEPLARKVVEMSKQTIRLLTRLNNETDLYRRMQVFYHQFLTSSIAVLFLASTHAPLQFSAICRDEFYMGLELIKEMSARSWISQRVWRTIRSLRAYAPKLGLEDNTMARRYPQQPGSSTSSGHSPGVPPTQLSGAASSRAGSNGPAVTSPMSVTPGAGQPMQMDDPNNGLRLQSEMSRIYEGYMGGAAGMTTADMGTTETAMVIALNAAAAELGRMEMERAAVTSASDSQPAYLLPQEDGGCGCEHGPREWKKEKQQQHQGQQEEQHQQQPNLDSLPIEILYTIARLLDYPTLLHLSAVSRALRAVVHPDYLLPREDKLAYYHHAEQTFAQHTGKLVCFVCFRFLPPDAFGDSMRTGPKGRYGKDVMKQRARFCWECGVGGRRYRHLKAVKKGGLEYFPCYKCGVARQRGERWYIRVREGFEEEGDKFGVVSELVESGSPPAALLDGAGDDDERVGDGGPSTDITTTAAPSEEERDDPSIPPSQQQQQQQPQATSNPLKITHRRCLPPTITDIHTSLLGFPIIKHTTPSPGLPPSGVRVFTTPSLLSHICSLLPYRDVLTLRITCRYLRRTIPRCPLGTPYSPSDIHGAWSYLTHTLRSMRENRKRLIAEDRQRFGIVYNFWHRPPEARDPSLLRACFGCFRVRYERHFSRLQRTRGGRGLAGDAWRRRCWECLRRMYNVDERLVDWEARKRFERQVLCGGCRTLKWRDDGDECRGCEILGEEGLRRLRRLRGEREEKGWKRSVLGVLGVLDQEEEGLGLDKWFEEDEEDEDYSGAFERLFEDGEAEEEEAEDEWQEAVGRWLEETRLWEPEVDDDRGLDGVSRMFRQWELWDGLEETQKQLEGLERLFMGAEWFYGEEEVDEFA</sequence>
<dbReference type="Proteomes" id="UP001583172">
    <property type="component" value="Unassembled WGS sequence"/>
</dbReference>